<dbReference type="EMBL" id="CAJVPY010014798">
    <property type="protein sequence ID" value="CAG8748439.1"/>
    <property type="molecule type" value="Genomic_DNA"/>
</dbReference>
<name>A0A9N9NQA5_9GLOM</name>
<sequence>MRECRVQIKTFLSPALNEARTQDAMEISSHKLCGRNLTPLHPNVIKISNYLRATLILDLLWLYKIKTPPLQPKMLLNQLLKYAP</sequence>
<evidence type="ECO:0000313" key="1">
    <source>
        <dbReference type="EMBL" id="CAG8748439.1"/>
    </source>
</evidence>
<comment type="caution">
    <text evidence="1">The sequence shown here is derived from an EMBL/GenBank/DDBJ whole genome shotgun (WGS) entry which is preliminary data.</text>
</comment>
<reference evidence="1" key="1">
    <citation type="submission" date="2021-06" db="EMBL/GenBank/DDBJ databases">
        <authorList>
            <person name="Kallberg Y."/>
            <person name="Tangrot J."/>
            <person name="Rosling A."/>
        </authorList>
    </citation>
    <scope>NUCLEOTIDE SEQUENCE</scope>
    <source>
        <strain evidence="1">MA453B</strain>
    </source>
</reference>
<evidence type="ECO:0000313" key="2">
    <source>
        <dbReference type="Proteomes" id="UP000789405"/>
    </source>
</evidence>
<gene>
    <name evidence="1" type="ORF">DERYTH_LOCUS16653</name>
</gene>
<protein>
    <submittedName>
        <fullName evidence="1">15837_t:CDS:1</fullName>
    </submittedName>
</protein>
<proteinExistence type="predicted"/>
<keyword evidence="2" id="KW-1185">Reference proteome</keyword>
<dbReference type="Proteomes" id="UP000789405">
    <property type="component" value="Unassembled WGS sequence"/>
</dbReference>
<dbReference type="AlphaFoldDB" id="A0A9N9NQA5"/>
<feature type="non-terminal residue" evidence="1">
    <location>
        <position position="84"/>
    </location>
</feature>
<organism evidence="1 2">
    <name type="scientific">Dentiscutata erythropus</name>
    <dbReference type="NCBI Taxonomy" id="1348616"/>
    <lineage>
        <taxon>Eukaryota</taxon>
        <taxon>Fungi</taxon>
        <taxon>Fungi incertae sedis</taxon>
        <taxon>Mucoromycota</taxon>
        <taxon>Glomeromycotina</taxon>
        <taxon>Glomeromycetes</taxon>
        <taxon>Diversisporales</taxon>
        <taxon>Gigasporaceae</taxon>
        <taxon>Dentiscutata</taxon>
    </lineage>
</organism>
<accession>A0A9N9NQA5</accession>